<proteinExistence type="predicted"/>
<reference evidence="1 2" key="1">
    <citation type="journal article" date="1999" name="Science">
        <title>Genome sequence of the radioresistant bacterium Deinococcus radiodurans R1.</title>
        <authorList>
            <person name="White O."/>
            <person name="Eisen J.A."/>
            <person name="Heidelberg J.F."/>
            <person name="Hickey E.K."/>
            <person name="Peterson J.D."/>
            <person name="Dodson R.J."/>
            <person name="Haft D.H."/>
            <person name="Gwinn M.L."/>
            <person name="Nelson W.C."/>
            <person name="Richardson D.L."/>
            <person name="Moffat K.S."/>
            <person name="Qin H."/>
            <person name="Jiang L."/>
            <person name="Pamphile W."/>
            <person name="Crosby M."/>
            <person name="Shen M."/>
            <person name="Vamathevan J.J."/>
            <person name="Lam P."/>
            <person name="McDonald L."/>
            <person name="Utterback T."/>
            <person name="Zalewski C."/>
            <person name="Makarova K.S."/>
            <person name="Aravind L."/>
            <person name="Daly M.J."/>
            <person name="Minton K.W."/>
            <person name="Fleischmann R.D."/>
            <person name="Ketchum K.A."/>
            <person name="Nelson K.E."/>
            <person name="Salzberg S."/>
            <person name="Smith H.O."/>
            <person name="Venter J.C."/>
            <person name="Fraser C.M."/>
        </authorList>
    </citation>
    <scope>NUCLEOTIDE SEQUENCE [LARGE SCALE GENOMIC DNA]</scope>
    <source>
        <strain evidence="2">ATCC 13939 / DSM 20539 / JCM 16871 / LMG 4051 / NBRC 15346 / NCIMB 9279 / R1 / VKM B-1422</strain>
    </source>
</reference>
<dbReference type="PaxDb" id="243230-DR_1193"/>
<dbReference type="Proteomes" id="UP000002524">
    <property type="component" value="Chromosome 1"/>
</dbReference>
<dbReference type="AlphaFoldDB" id="Q9RV37"/>
<organism evidence="1 2">
    <name type="scientific">Deinococcus radiodurans (strain ATCC 13939 / DSM 20539 / JCM 16871 / CCUG 27074 / LMG 4051 / NBRC 15346 / NCIMB 9279 / VKM B-1422 / R1)</name>
    <dbReference type="NCBI Taxonomy" id="243230"/>
    <lineage>
        <taxon>Bacteria</taxon>
        <taxon>Thermotogati</taxon>
        <taxon>Deinococcota</taxon>
        <taxon>Deinococci</taxon>
        <taxon>Deinococcales</taxon>
        <taxon>Deinococcaceae</taxon>
        <taxon>Deinococcus</taxon>
    </lineage>
</organism>
<evidence type="ECO:0000313" key="1">
    <source>
        <dbReference type="EMBL" id="AAF10768.1"/>
    </source>
</evidence>
<sequence length="194" mass="20491">MVQGAVLFPPRAGTATLTSDTGKQQLPVMTMDVQADGSYSLTLPESPPTGASSGVPATLWHSGMPLFCQGRPVLSDPAAQLLVVDGGFYSAGQQRIGELSPQPTALGNDSGLVITLKLLAYADRPAIVQGTLNCTVGSKASDKTAQVTLDYRFKRGWNTVVVRSELPVQSSELNIQGYVTPLQGTTWKFLPTSP</sequence>
<dbReference type="PIR" id="H75425">
    <property type="entry name" value="H75425"/>
</dbReference>
<evidence type="ECO:0000313" key="2">
    <source>
        <dbReference type="Proteomes" id="UP000002524"/>
    </source>
</evidence>
<dbReference type="EMBL" id="AE000513">
    <property type="protein sequence ID" value="AAF10768.1"/>
    <property type="molecule type" value="Genomic_DNA"/>
</dbReference>
<accession>Q9RV37</accession>
<name>Q9RV37_DEIRA</name>
<dbReference type="STRING" id="243230.DR_1193"/>
<keyword evidence="2" id="KW-1185">Reference proteome</keyword>
<gene>
    <name evidence="1" type="ordered locus">DR_1193</name>
</gene>
<dbReference type="EnsemblBacteria" id="AAF10768">
    <property type="protein sequence ID" value="AAF10768"/>
    <property type="gene ID" value="DR_1193"/>
</dbReference>
<protein>
    <submittedName>
        <fullName evidence="1">Uncharacterized protein</fullName>
    </submittedName>
</protein>
<dbReference type="InParanoid" id="Q9RV37"/>
<dbReference type="OrthoDB" id="70842at2"/>
<dbReference type="KEGG" id="dra:DR_1193"/>
<dbReference type="PATRIC" id="fig|243230.17.peg.1393"/>
<dbReference type="HOGENOM" id="CLU_1400493_0_0_0"/>